<proteinExistence type="predicted"/>
<keyword evidence="1" id="KW-0472">Membrane</keyword>
<keyword evidence="1" id="KW-1133">Transmembrane helix</keyword>
<protein>
    <submittedName>
        <fullName evidence="2">Uncharacterized protein</fullName>
    </submittedName>
</protein>
<evidence type="ECO:0000313" key="2">
    <source>
        <dbReference type="EMBL" id="JAE21676.1"/>
    </source>
</evidence>
<name>A0A0A9GGK5_ARUDO</name>
<evidence type="ECO:0000256" key="1">
    <source>
        <dbReference type="SAM" id="Phobius"/>
    </source>
</evidence>
<feature type="transmembrane region" description="Helical" evidence="1">
    <location>
        <begin position="68"/>
        <end position="86"/>
    </location>
</feature>
<dbReference type="AlphaFoldDB" id="A0A0A9GGK5"/>
<reference evidence="2" key="1">
    <citation type="submission" date="2014-09" db="EMBL/GenBank/DDBJ databases">
        <authorList>
            <person name="Magalhaes I.L.F."/>
            <person name="Oliveira U."/>
            <person name="Santos F.R."/>
            <person name="Vidigal T.H.D.A."/>
            <person name="Brescovit A.D."/>
            <person name="Santos A.J."/>
        </authorList>
    </citation>
    <scope>NUCLEOTIDE SEQUENCE</scope>
    <source>
        <tissue evidence="2">Shoot tissue taken approximately 20 cm above the soil surface</tissue>
    </source>
</reference>
<dbReference type="EMBL" id="GBRH01176220">
    <property type="protein sequence ID" value="JAE21676.1"/>
    <property type="molecule type" value="Transcribed_RNA"/>
</dbReference>
<keyword evidence="1" id="KW-0812">Transmembrane</keyword>
<sequence length="94" mass="11275">MGGEKARSHLFFPYVFRSCLQKPTQMDHRPQSYKKMEQMPIFPPIYYYKVTLSTSSRKQIDDDVYKETFVSLIVVLFFTTTSRVIIRRNMLHIF</sequence>
<reference evidence="2" key="2">
    <citation type="journal article" date="2015" name="Data Brief">
        <title>Shoot transcriptome of the giant reed, Arundo donax.</title>
        <authorList>
            <person name="Barrero R.A."/>
            <person name="Guerrero F.D."/>
            <person name="Moolhuijzen P."/>
            <person name="Goolsby J.A."/>
            <person name="Tidwell J."/>
            <person name="Bellgard S.E."/>
            <person name="Bellgard M.I."/>
        </authorList>
    </citation>
    <scope>NUCLEOTIDE SEQUENCE</scope>
    <source>
        <tissue evidence="2">Shoot tissue taken approximately 20 cm above the soil surface</tissue>
    </source>
</reference>
<accession>A0A0A9GGK5</accession>
<organism evidence="2">
    <name type="scientific">Arundo donax</name>
    <name type="common">Giant reed</name>
    <name type="synonym">Donax arundinaceus</name>
    <dbReference type="NCBI Taxonomy" id="35708"/>
    <lineage>
        <taxon>Eukaryota</taxon>
        <taxon>Viridiplantae</taxon>
        <taxon>Streptophyta</taxon>
        <taxon>Embryophyta</taxon>
        <taxon>Tracheophyta</taxon>
        <taxon>Spermatophyta</taxon>
        <taxon>Magnoliopsida</taxon>
        <taxon>Liliopsida</taxon>
        <taxon>Poales</taxon>
        <taxon>Poaceae</taxon>
        <taxon>PACMAD clade</taxon>
        <taxon>Arundinoideae</taxon>
        <taxon>Arundineae</taxon>
        <taxon>Arundo</taxon>
    </lineage>
</organism>